<dbReference type="Gene3D" id="3.40.640.10">
    <property type="entry name" value="Type I PLP-dependent aspartate aminotransferase-like (Major domain)"/>
    <property type="match status" value="1"/>
</dbReference>
<dbReference type="InterPro" id="IPR004839">
    <property type="entry name" value="Aminotransferase_I/II_large"/>
</dbReference>
<dbReference type="Pfam" id="PF00155">
    <property type="entry name" value="Aminotran_1_2"/>
    <property type="match status" value="1"/>
</dbReference>
<keyword evidence="3" id="KW-0032">Aminotransferase</keyword>
<dbReference type="GO" id="GO:0008483">
    <property type="term" value="F:transaminase activity"/>
    <property type="evidence" value="ECO:0007669"/>
    <property type="project" value="UniProtKB-KW"/>
</dbReference>
<dbReference type="GO" id="GO:0003700">
    <property type="term" value="F:DNA-binding transcription factor activity"/>
    <property type="evidence" value="ECO:0007669"/>
    <property type="project" value="InterPro"/>
</dbReference>
<evidence type="ECO:0000313" key="10">
    <source>
        <dbReference type="Proteomes" id="UP000019364"/>
    </source>
</evidence>
<dbReference type="Pfam" id="PF00392">
    <property type="entry name" value="GntR"/>
    <property type="match status" value="1"/>
</dbReference>
<evidence type="ECO:0000256" key="3">
    <source>
        <dbReference type="ARBA" id="ARBA00022576"/>
    </source>
</evidence>
<dbReference type="InterPro" id="IPR015424">
    <property type="entry name" value="PyrdxlP-dep_Trfase"/>
</dbReference>
<keyword evidence="7" id="KW-0804">Transcription</keyword>
<name>W7YEI3_9BACL</name>
<dbReference type="InterPro" id="IPR051446">
    <property type="entry name" value="HTH_trans_reg/aminotransferase"/>
</dbReference>
<keyword evidence="6" id="KW-0238">DNA-binding</keyword>
<dbReference type="SUPFAM" id="SSF46785">
    <property type="entry name" value="Winged helix' DNA-binding domain"/>
    <property type="match status" value="1"/>
</dbReference>
<evidence type="ECO:0000256" key="1">
    <source>
        <dbReference type="ARBA" id="ARBA00001933"/>
    </source>
</evidence>
<dbReference type="CDD" id="cd00609">
    <property type="entry name" value="AAT_like"/>
    <property type="match status" value="1"/>
</dbReference>
<evidence type="ECO:0000256" key="6">
    <source>
        <dbReference type="ARBA" id="ARBA00023125"/>
    </source>
</evidence>
<sequence>MVQELLIHMDKTLNIPLNRQIYDHIRKVILSGSLQIGEAIPPTRQLSEQLEVSRSVVIQAYEQLQAEGYLIMKQGSGTFVADNTAFYPDDTKEKKYGNYSYKVNPIFNRTAKSDKPSQKDINASPPILYDFKHGLPAWDVIPMDQWQKSLVRVCRRATPELLGYGPPEGSLALRKEIARILRSSRSITVVPEQIVITTGATQALDILARLMVKPGDQVVVEDPAHGILRDILQFAGAEIISVPVDQQGIRVNQIDAAVQKQGNRRCPIKLAYVTPSHQFPMGVTLSMKRRIELLNWADREGSYIIEDDYDSEYRYVGQKISALAGLDMDERIIYVGSFSKVIFPALRIGYAVLPRKLVKSFLSIKNITDRMGPSLEQEALADFIQLGHYAKHINQMGKLYAVKRAGLIRSLERAFGKSVNYFGEEAGLHLLIEIDTEANEESITSRALDYGVRVYPAASYYVREKRDKPMFILGYSNMSEEQMDEGIQYFAQAMNDCANRKLDTISSSSVH</sequence>
<dbReference type="EMBL" id="BAVZ01000002">
    <property type="protein sequence ID" value="GAF06912.1"/>
    <property type="molecule type" value="Genomic_DNA"/>
</dbReference>
<dbReference type="RefSeq" id="WP_052020039.1">
    <property type="nucleotide sequence ID" value="NZ_BAVZ01000002.1"/>
</dbReference>
<dbReference type="CDD" id="cd07377">
    <property type="entry name" value="WHTH_GntR"/>
    <property type="match status" value="1"/>
</dbReference>
<dbReference type="InterPro" id="IPR015421">
    <property type="entry name" value="PyrdxlP-dep_Trfase_major"/>
</dbReference>
<dbReference type="GO" id="GO:0030170">
    <property type="term" value="F:pyridoxal phosphate binding"/>
    <property type="evidence" value="ECO:0007669"/>
    <property type="project" value="InterPro"/>
</dbReference>
<reference evidence="9 10" key="1">
    <citation type="journal article" date="2014" name="Genome Announc.">
        <title>Draft Genome Sequence of Paenibacillus pini JCM 16418T, Isolated from the Rhizosphere of Pine Tree.</title>
        <authorList>
            <person name="Yuki M."/>
            <person name="Oshima K."/>
            <person name="Suda W."/>
            <person name="Oshida Y."/>
            <person name="Kitamura K."/>
            <person name="Iida Y."/>
            <person name="Hattori M."/>
            <person name="Ohkuma M."/>
        </authorList>
    </citation>
    <scope>NUCLEOTIDE SEQUENCE [LARGE SCALE GENOMIC DNA]</scope>
    <source>
        <strain evidence="9 10">JCM 16418</strain>
    </source>
</reference>
<evidence type="ECO:0000256" key="4">
    <source>
        <dbReference type="ARBA" id="ARBA00022898"/>
    </source>
</evidence>
<evidence type="ECO:0000256" key="5">
    <source>
        <dbReference type="ARBA" id="ARBA00023015"/>
    </source>
</evidence>
<dbReference type="SUPFAM" id="SSF53383">
    <property type="entry name" value="PLP-dependent transferases"/>
    <property type="match status" value="1"/>
</dbReference>
<keyword evidence="3" id="KW-0808">Transferase</keyword>
<dbReference type="Gene3D" id="1.10.10.10">
    <property type="entry name" value="Winged helix-like DNA-binding domain superfamily/Winged helix DNA-binding domain"/>
    <property type="match status" value="1"/>
</dbReference>
<keyword evidence="10" id="KW-1185">Reference proteome</keyword>
<dbReference type="InterPro" id="IPR000524">
    <property type="entry name" value="Tscrpt_reg_HTH_GntR"/>
</dbReference>
<keyword evidence="4" id="KW-0663">Pyridoxal phosphate</keyword>
<dbReference type="PRINTS" id="PR00035">
    <property type="entry name" value="HTHGNTR"/>
</dbReference>
<proteinExistence type="inferred from homology"/>
<keyword evidence="5" id="KW-0805">Transcription regulation</keyword>
<dbReference type="AlphaFoldDB" id="W7YEI3"/>
<dbReference type="OrthoDB" id="9808770at2"/>
<dbReference type="STRING" id="1236976.JCM16418_896"/>
<dbReference type="PANTHER" id="PTHR46577:SF1">
    <property type="entry name" value="HTH-TYPE TRANSCRIPTIONAL REGULATORY PROTEIN GABR"/>
    <property type="match status" value="1"/>
</dbReference>
<dbReference type="PANTHER" id="PTHR46577">
    <property type="entry name" value="HTH-TYPE TRANSCRIPTIONAL REGULATORY PROTEIN GABR"/>
    <property type="match status" value="1"/>
</dbReference>
<dbReference type="PROSITE" id="PS50949">
    <property type="entry name" value="HTH_GNTR"/>
    <property type="match status" value="1"/>
</dbReference>
<feature type="domain" description="HTH gntR-type" evidence="8">
    <location>
        <begin position="15"/>
        <end position="83"/>
    </location>
</feature>
<evidence type="ECO:0000256" key="7">
    <source>
        <dbReference type="ARBA" id="ARBA00023163"/>
    </source>
</evidence>
<dbReference type="InterPro" id="IPR036388">
    <property type="entry name" value="WH-like_DNA-bd_sf"/>
</dbReference>
<comment type="similarity">
    <text evidence="2">In the C-terminal section; belongs to the class-I pyridoxal-phosphate-dependent aminotransferase family.</text>
</comment>
<dbReference type="SMART" id="SM00345">
    <property type="entry name" value="HTH_GNTR"/>
    <property type="match status" value="1"/>
</dbReference>
<evidence type="ECO:0000259" key="8">
    <source>
        <dbReference type="PROSITE" id="PS50949"/>
    </source>
</evidence>
<gene>
    <name evidence="9" type="ORF">JCM16418_896</name>
</gene>
<comment type="caution">
    <text evidence="9">The sequence shown here is derived from an EMBL/GenBank/DDBJ whole genome shotgun (WGS) entry which is preliminary data.</text>
</comment>
<dbReference type="Proteomes" id="UP000019364">
    <property type="component" value="Unassembled WGS sequence"/>
</dbReference>
<protein>
    <submittedName>
        <fullName evidence="9">Transcriptional regulator</fullName>
    </submittedName>
</protein>
<evidence type="ECO:0000313" key="9">
    <source>
        <dbReference type="EMBL" id="GAF06912.1"/>
    </source>
</evidence>
<dbReference type="InterPro" id="IPR036390">
    <property type="entry name" value="WH_DNA-bd_sf"/>
</dbReference>
<evidence type="ECO:0000256" key="2">
    <source>
        <dbReference type="ARBA" id="ARBA00005384"/>
    </source>
</evidence>
<accession>W7YEI3</accession>
<dbReference type="eggNOG" id="COG1167">
    <property type="taxonomic scope" value="Bacteria"/>
</dbReference>
<organism evidence="9 10">
    <name type="scientific">Paenibacillus pini JCM 16418</name>
    <dbReference type="NCBI Taxonomy" id="1236976"/>
    <lineage>
        <taxon>Bacteria</taxon>
        <taxon>Bacillati</taxon>
        <taxon>Bacillota</taxon>
        <taxon>Bacilli</taxon>
        <taxon>Bacillales</taxon>
        <taxon>Paenibacillaceae</taxon>
        <taxon>Paenibacillus</taxon>
    </lineage>
</organism>
<dbReference type="GO" id="GO:0003677">
    <property type="term" value="F:DNA binding"/>
    <property type="evidence" value="ECO:0007669"/>
    <property type="project" value="UniProtKB-KW"/>
</dbReference>
<comment type="cofactor">
    <cofactor evidence="1">
        <name>pyridoxal 5'-phosphate</name>
        <dbReference type="ChEBI" id="CHEBI:597326"/>
    </cofactor>
</comment>